<gene>
    <name evidence="2" type="ORF">ACFO8M_09575</name>
</gene>
<name>A0ABV7PZU5_9ACTN</name>
<evidence type="ECO:0000256" key="1">
    <source>
        <dbReference type="SAM" id="Phobius"/>
    </source>
</evidence>
<feature type="transmembrane region" description="Helical" evidence="1">
    <location>
        <begin position="83"/>
        <end position="101"/>
    </location>
</feature>
<accession>A0ABV7PZU5</accession>
<evidence type="ECO:0000313" key="2">
    <source>
        <dbReference type="EMBL" id="MFC3492735.1"/>
    </source>
</evidence>
<evidence type="ECO:0000313" key="3">
    <source>
        <dbReference type="Proteomes" id="UP001595712"/>
    </source>
</evidence>
<dbReference type="EMBL" id="JBHRWO010000010">
    <property type="protein sequence ID" value="MFC3492735.1"/>
    <property type="molecule type" value="Genomic_DNA"/>
</dbReference>
<feature type="transmembrane region" description="Helical" evidence="1">
    <location>
        <begin position="17"/>
        <end position="37"/>
    </location>
</feature>
<reference evidence="3" key="1">
    <citation type="journal article" date="2019" name="Int. J. Syst. Evol. Microbiol.">
        <title>The Global Catalogue of Microorganisms (GCM) 10K type strain sequencing project: providing services to taxonomists for standard genome sequencing and annotation.</title>
        <authorList>
            <consortium name="The Broad Institute Genomics Platform"/>
            <consortium name="The Broad Institute Genome Sequencing Center for Infectious Disease"/>
            <person name="Wu L."/>
            <person name="Ma J."/>
        </authorList>
    </citation>
    <scope>NUCLEOTIDE SEQUENCE [LARGE SCALE GENOMIC DNA]</scope>
    <source>
        <strain evidence="3">CGMCC 4.7396</strain>
    </source>
</reference>
<comment type="caution">
    <text evidence="2">The sequence shown here is derived from an EMBL/GenBank/DDBJ whole genome shotgun (WGS) entry which is preliminary data.</text>
</comment>
<dbReference type="Proteomes" id="UP001595712">
    <property type="component" value="Unassembled WGS sequence"/>
</dbReference>
<proteinExistence type="predicted"/>
<keyword evidence="1" id="KW-0472">Membrane</keyword>
<keyword evidence="3" id="KW-1185">Reference proteome</keyword>
<protein>
    <submittedName>
        <fullName evidence="2">Uncharacterized protein</fullName>
    </submittedName>
</protein>
<sequence>MTNRYEPGTGVKVAGRIYAGLVAFGFAIICFICAANSGGDDEVTCGGQEMEADDTCVTFGNGDSYEQDYDEVADAEDSPFDRVAGVIGGIIAIAFGLFALFGPDPDSSPSGAVARRPSARKPAEDVTDAELVSLAAAWQKQSGAPLLPMTFKGRDIEVVVSGADVSAWSTARPTGGLAERRLRFRLEWSEIAALEYDRDGTGAMRALVAVGRGDGSREPLADAVQLPAMRIHAMAAAIESYSDGRVRLR</sequence>
<keyword evidence="1" id="KW-0812">Transmembrane</keyword>
<keyword evidence="1" id="KW-1133">Transmembrane helix</keyword>
<dbReference type="RefSeq" id="WP_387973903.1">
    <property type="nucleotide sequence ID" value="NZ_JBHRWO010000010.1"/>
</dbReference>
<organism evidence="2 3">
    <name type="scientific">Glycomyces rhizosphaerae</name>
    <dbReference type="NCBI Taxonomy" id="2054422"/>
    <lineage>
        <taxon>Bacteria</taxon>
        <taxon>Bacillati</taxon>
        <taxon>Actinomycetota</taxon>
        <taxon>Actinomycetes</taxon>
        <taxon>Glycomycetales</taxon>
        <taxon>Glycomycetaceae</taxon>
        <taxon>Glycomyces</taxon>
    </lineage>
</organism>